<evidence type="ECO:0000259" key="7">
    <source>
        <dbReference type="PROSITE" id="PS51078"/>
    </source>
</evidence>
<dbReference type="PANTHER" id="PTHR30136:SF39">
    <property type="entry name" value="TRANSCRIPTIONAL REGULATORY PROTEIN"/>
    <property type="match status" value="1"/>
</dbReference>
<dbReference type="InterPro" id="IPR050707">
    <property type="entry name" value="HTH_MetabolicPath_Reg"/>
</dbReference>
<evidence type="ECO:0000256" key="5">
    <source>
        <dbReference type="ARBA" id="ARBA00070406"/>
    </source>
</evidence>
<evidence type="ECO:0000256" key="4">
    <source>
        <dbReference type="ARBA" id="ARBA00058938"/>
    </source>
</evidence>
<dbReference type="Gene3D" id="3.30.450.40">
    <property type="match status" value="1"/>
</dbReference>
<dbReference type="Gene3D" id="1.10.10.10">
    <property type="entry name" value="Winged helix-like DNA-binding domain superfamily/Winged helix DNA-binding domain"/>
    <property type="match status" value="1"/>
</dbReference>
<dbReference type="GO" id="GO:0003677">
    <property type="term" value="F:DNA binding"/>
    <property type="evidence" value="ECO:0007669"/>
    <property type="project" value="UniProtKB-KW"/>
</dbReference>
<comment type="caution">
    <text evidence="8">The sequence shown here is derived from an EMBL/GenBank/DDBJ whole genome shotgun (WGS) entry which is preliminary data.</text>
</comment>
<organism evidence="8 9">
    <name type="scientific">Paenibacillus pini JCM 16418</name>
    <dbReference type="NCBI Taxonomy" id="1236976"/>
    <lineage>
        <taxon>Bacteria</taxon>
        <taxon>Bacillati</taxon>
        <taxon>Bacillota</taxon>
        <taxon>Bacilli</taxon>
        <taxon>Bacillales</taxon>
        <taxon>Paenibacillaceae</taxon>
        <taxon>Paenibacillus</taxon>
    </lineage>
</organism>
<dbReference type="InterPro" id="IPR036388">
    <property type="entry name" value="WH-like_DNA-bd_sf"/>
</dbReference>
<evidence type="ECO:0000259" key="6">
    <source>
        <dbReference type="PROSITE" id="PS51077"/>
    </source>
</evidence>
<evidence type="ECO:0000256" key="1">
    <source>
        <dbReference type="ARBA" id="ARBA00023015"/>
    </source>
</evidence>
<dbReference type="GO" id="GO:0003700">
    <property type="term" value="F:DNA-binding transcription factor activity"/>
    <property type="evidence" value="ECO:0007669"/>
    <property type="project" value="TreeGrafter"/>
</dbReference>
<evidence type="ECO:0000256" key="2">
    <source>
        <dbReference type="ARBA" id="ARBA00023125"/>
    </source>
</evidence>
<keyword evidence="2" id="KW-0238">DNA-binding</keyword>
<dbReference type="PROSITE" id="PS51078">
    <property type="entry name" value="ICLR_ED"/>
    <property type="match status" value="1"/>
</dbReference>
<comment type="function">
    <text evidence="4">May be an activator protein for the gylABX operon.</text>
</comment>
<dbReference type="InterPro" id="IPR029016">
    <property type="entry name" value="GAF-like_dom_sf"/>
</dbReference>
<accession>W7YFD7</accession>
<dbReference type="InterPro" id="IPR014757">
    <property type="entry name" value="Tscrpt_reg_IclR_C"/>
</dbReference>
<dbReference type="EMBL" id="BAVZ01000013">
    <property type="protein sequence ID" value="GAF09625.1"/>
    <property type="molecule type" value="Genomic_DNA"/>
</dbReference>
<dbReference type="STRING" id="1236976.JCM16418_3775"/>
<dbReference type="SUPFAM" id="SSF46785">
    <property type="entry name" value="Winged helix' DNA-binding domain"/>
    <property type="match status" value="1"/>
</dbReference>
<dbReference type="RefSeq" id="WP_036651307.1">
    <property type="nucleotide sequence ID" value="NZ_BAVZ01000013.1"/>
</dbReference>
<dbReference type="Proteomes" id="UP000019364">
    <property type="component" value="Unassembled WGS sequence"/>
</dbReference>
<keyword evidence="3" id="KW-0804">Transcription</keyword>
<dbReference type="PROSITE" id="PS51077">
    <property type="entry name" value="HTH_ICLR"/>
    <property type="match status" value="1"/>
</dbReference>
<gene>
    <name evidence="8" type="ORF">JCM16418_3775</name>
</gene>
<dbReference type="SMART" id="SM00346">
    <property type="entry name" value="HTH_ICLR"/>
    <property type="match status" value="1"/>
</dbReference>
<dbReference type="OrthoDB" id="9791752at2"/>
<dbReference type="FunFam" id="1.10.10.10:FF:000056">
    <property type="entry name" value="IclR family transcriptional regulator"/>
    <property type="match status" value="1"/>
</dbReference>
<dbReference type="AlphaFoldDB" id="W7YFD7"/>
<name>W7YFD7_9BACL</name>
<dbReference type="eggNOG" id="COG1414">
    <property type="taxonomic scope" value="Bacteria"/>
</dbReference>
<evidence type="ECO:0000313" key="9">
    <source>
        <dbReference type="Proteomes" id="UP000019364"/>
    </source>
</evidence>
<dbReference type="SUPFAM" id="SSF55781">
    <property type="entry name" value="GAF domain-like"/>
    <property type="match status" value="1"/>
</dbReference>
<dbReference type="GO" id="GO:0045892">
    <property type="term" value="P:negative regulation of DNA-templated transcription"/>
    <property type="evidence" value="ECO:0007669"/>
    <property type="project" value="TreeGrafter"/>
</dbReference>
<dbReference type="InterPro" id="IPR005471">
    <property type="entry name" value="Tscrpt_reg_IclR_N"/>
</dbReference>
<dbReference type="PANTHER" id="PTHR30136">
    <property type="entry name" value="HELIX-TURN-HELIX TRANSCRIPTIONAL REGULATOR, ICLR FAMILY"/>
    <property type="match status" value="1"/>
</dbReference>
<keyword evidence="1" id="KW-0805">Transcription regulation</keyword>
<feature type="domain" description="IclR-ED" evidence="7">
    <location>
        <begin position="70"/>
        <end position="247"/>
    </location>
</feature>
<sequence>MEDRKLTVRAVERALDILMCFTKHNELGLTEIAGMINLHKSTVHRLMTTLEEKGFVIRDAATEKYHLGMKVWELSTHLSQNDDPSVMLLPAMERLRDQLGETVSLYLRDGKDRIRIQAVQSNQAIRRVAQVGARLPLYVGASSKVLVAFAPLGEQQDLLNDPEWPDSIDRNGYMRQLKEITERGYATSLEEREPGAAAVSVPIVNRSGVVTAALSVSGPVSRLSMNTLHEFAPVLIEAAREMGLMIP</sequence>
<evidence type="ECO:0000256" key="3">
    <source>
        <dbReference type="ARBA" id="ARBA00023163"/>
    </source>
</evidence>
<reference evidence="8 9" key="1">
    <citation type="journal article" date="2014" name="Genome Announc.">
        <title>Draft Genome Sequence of Paenibacillus pini JCM 16418T, Isolated from the Rhizosphere of Pine Tree.</title>
        <authorList>
            <person name="Yuki M."/>
            <person name="Oshima K."/>
            <person name="Suda W."/>
            <person name="Oshida Y."/>
            <person name="Kitamura K."/>
            <person name="Iida Y."/>
            <person name="Hattori M."/>
            <person name="Ohkuma M."/>
        </authorList>
    </citation>
    <scope>NUCLEOTIDE SEQUENCE [LARGE SCALE GENOMIC DNA]</scope>
    <source>
        <strain evidence="8 9">JCM 16418</strain>
    </source>
</reference>
<proteinExistence type="predicted"/>
<keyword evidence="9" id="KW-1185">Reference proteome</keyword>
<evidence type="ECO:0000313" key="8">
    <source>
        <dbReference type="EMBL" id="GAF09625.1"/>
    </source>
</evidence>
<dbReference type="InterPro" id="IPR036390">
    <property type="entry name" value="WH_DNA-bd_sf"/>
</dbReference>
<dbReference type="Pfam" id="PF09339">
    <property type="entry name" value="HTH_IclR"/>
    <property type="match status" value="1"/>
</dbReference>
<protein>
    <recommendedName>
        <fullName evidence="5">Glycerol operon regulatory protein</fullName>
    </recommendedName>
</protein>
<feature type="domain" description="HTH iclR-type" evidence="6">
    <location>
        <begin position="8"/>
        <end position="69"/>
    </location>
</feature>
<dbReference type="Pfam" id="PF01614">
    <property type="entry name" value="IclR_C"/>
    <property type="match status" value="1"/>
</dbReference>